<reference evidence="2" key="5">
    <citation type="journal article" date="2021" name="G3 (Bethesda)">
        <title>Aegilops tauschii genome assembly Aet v5.0 features greater sequence contiguity and improved annotation.</title>
        <authorList>
            <person name="Wang L."/>
            <person name="Zhu T."/>
            <person name="Rodriguez J.C."/>
            <person name="Deal K.R."/>
            <person name="Dubcovsky J."/>
            <person name="McGuire P.E."/>
            <person name="Lux T."/>
            <person name="Spannagl M."/>
            <person name="Mayer K.F.X."/>
            <person name="Baldrich P."/>
            <person name="Meyers B.C."/>
            <person name="Huo N."/>
            <person name="Gu Y.Q."/>
            <person name="Zhou H."/>
            <person name="Devos K.M."/>
            <person name="Bennetzen J.L."/>
            <person name="Unver T."/>
            <person name="Budak H."/>
            <person name="Gulick P.J."/>
            <person name="Galiba G."/>
            <person name="Kalapos B."/>
            <person name="Nelson D.R."/>
            <person name="Li P."/>
            <person name="You F.M."/>
            <person name="Luo M.C."/>
            <person name="Dvorak J."/>
        </authorList>
    </citation>
    <scope>NUCLEOTIDE SEQUENCE [LARGE SCALE GENOMIC DNA]</scope>
    <source>
        <strain evidence="2">cv. AL8/78</strain>
    </source>
</reference>
<dbReference type="AlphaFoldDB" id="A0A453EPM9"/>
<organism evidence="2 3">
    <name type="scientific">Aegilops tauschii subsp. strangulata</name>
    <name type="common">Goatgrass</name>
    <dbReference type="NCBI Taxonomy" id="200361"/>
    <lineage>
        <taxon>Eukaryota</taxon>
        <taxon>Viridiplantae</taxon>
        <taxon>Streptophyta</taxon>
        <taxon>Embryophyta</taxon>
        <taxon>Tracheophyta</taxon>
        <taxon>Spermatophyta</taxon>
        <taxon>Magnoliopsida</taxon>
        <taxon>Liliopsida</taxon>
        <taxon>Poales</taxon>
        <taxon>Poaceae</taxon>
        <taxon>BOP clade</taxon>
        <taxon>Pooideae</taxon>
        <taxon>Triticodae</taxon>
        <taxon>Triticeae</taxon>
        <taxon>Triticinae</taxon>
        <taxon>Aegilops</taxon>
    </lineage>
</organism>
<name>A0A453EPM9_AEGTS</name>
<accession>A0A453EPM9</accession>
<dbReference type="Gramene" id="AET3Gv20416800.29">
    <property type="protein sequence ID" value="AET3Gv20416800.29"/>
    <property type="gene ID" value="AET3Gv20416800"/>
</dbReference>
<proteinExistence type="predicted"/>
<reference evidence="2" key="3">
    <citation type="journal article" date="2017" name="Nature">
        <title>Genome sequence of the progenitor of the wheat D genome Aegilops tauschii.</title>
        <authorList>
            <person name="Luo M.C."/>
            <person name="Gu Y.Q."/>
            <person name="Puiu D."/>
            <person name="Wang H."/>
            <person name="Twardziok S.O."/>
            <person name="Deal K.R."/>
            <person name="Huo N."/>
            <person name="Zhu T."/>
            <person name="Wang L."/>
            <person name="Wang Y."/>
            <person name="McGuire P.E."/>
            <person name="Liu S."/>
            <person name="Long H."/>
            <person name="Ramasamy R.K."/>
            <person name="Rodriguez J.C."/>
            <person name="Van S.L."/>
            <person name="Yuan L."/>
            <person name="Wang Z."/>
            <person name="Xia Z."/>
            <person name="Xiao L."/>
            <person name="Anderson O.D."/>
            <person name="Ouyang S."/>
            <person name="Liang Y."/>
            <person name="Zimin A.V."/>
            <person name="Pertea G."/>
            <person name="Qi P."/>
            <person name="Bennetzen J.L."/>
            <person name="Dai X."/>
            <person name="Dawson M.W."/>
            <person name="Muller H.G."/>
            <person name="Kugler K."/>
            <person name="Rivarola-Duarte L."/>
            <person name="Spannagl M."/>
            <person name="Mayer K.F.X."/>
            <person name="Lu F.H."/>
            <person name="Bevan M.W."/>
            <person name="Leroy P."/>
            <person name="Li P."/>
            <person name="You F.M."/>
            <person name="Sun Q."/>
            <person name="Liu Z."/>
            <person name="Lyons E."/>
            <person name="Wicker T."/>
            <person name="Salzberg S.L."/>
            <person name="Devos K.M."/>
            <person name="Dvorak J."/>
        </authorList>
    </citation>
    <scope>NUCLEOTIDE SEQUENCE [LARGE SCALE GENOMIC DNA]</scope>
    <source>
        <strain evidence="2">cv. AL8/78</strain>
    </source>
</reference>
<evidence type="ECO:0000313" key="2">
    <source>
        <dbReference type="EnsemblPlants" id="AET3Gv20416800.29"/>
    </source>
</evidence>
<dbReference type="Proteomes" id="UP000015105">
    <property type="component" value="Chromosome 3D"/>
</dbReference>
<reference evidence="3" key="1">
    <citation type="journal article" date="2014" name="Science">
        <title>Ancient hybridizations among the ancestral genomes of bread wheat.</title>
        <authorList>
            <consortium name="International Wheat Genome Sequencing Consortium,"/>
            <person name="Marcussen T."/>
            <person name="Sandve S.R."/>
            <person name="Heier L."/>
            <person name="Spannagl M."/>
            <person name="Pfeifer M."/>
            <person name="Jakobsen K.S."/>
            <person name="Wulff B.B."/>
            <person name="Steuernagel B."/>
            <person name="Mayer K.F."/>
            <person name="Olsen O.A."/>
        </authorList>
    </citation>
    <scope>NUCLEOTIDE SEQUENCE [LARGE SCALE GENOMIC DNA]</scope>
    <source>
        <strain evidence="3">cv. AL8/78</strain>
    </source>
</reference>
<reference evidence="3" key="2">
    <citation type="journal article" date="2017" name="Nat. Plants">
        <title>The Aegilops tauschii genome reveals multiple impacts of transposons.</title>
        <authorList>
            <person name="Zhao G."/>
            <person name="Zou C."/>
            <person name="Li K."/>
            <person name="Wang K."/>
            <person name="Li T."/>
            <person name="Gao L."/>
            <person name="Zhang X."/>
            <person name="Wang H."/>
            <person name="Yang Z."/>
            <person name="Liu X."/>
            <person name="Jiang W."/>
            <person name="Mao L."/>
            <person name="Kong X."/>
            <person name="Jiao Y."/>
            <person name="Jia J."/>
        </authorList>
    </citation>
    <scope>NUCLEOTIDE SEQUENCE [LARGE SCALE GENOMIC DNA]</scope>
    <source>
        <strain evidence="3">cv. AL8/78</strain>
    </source>
</reference>
<reference evidence="2" key="4">
    <citation type="submission" date="2019-03" db="UniProtKB">
        <authorList>
            <consortium name="EnsemblPlants"/>
        </authorList>
    </citation>
    <scope>IDENTIFICATION</scope>
</reference>
<feature type="region of interest" description="Disordered" evidence="1">
    <location>
        <begin position="82"/>
        <end position="108"/>
    </location>
</feature>
<sequence>CFVFNRPLFSFAATDGDGFACRRPCVCSLQLAFLYWLRCLYWPHTLPFNRSRLFPPIIPPPLIGHYGSSALPGAFSPGNPPWRPRLGSKRPTATGSTPPSHPPNPTFASATPSRVLQLGIFWSALPLVAPDDARMRWRRRSWWRSWGREGLLDL</sequence>
<evidence type="ECO:0000313" key="3">
    <source>
        <dbReference type="Proteomes" id="UP000015105"/>
    </source>
</evidence>
<keyword evidence="3" id="KW-1185">Reference proteome</keyword>
<evidence type="ECO:0000256" key="1">
    <source>
        <dbReference type="SAM" id="MobiDB-lite"/>
    </source>
</evidence>
<protein>
    <submittedName>
        <fullName evidence="2">Uncharacterized protein</fullName>
    </submittedName>
</protein>
<dbReference type="EnsemblPlants" id="AET3Gv20416800.29">
    <property type="protein sequence ID" value="AET3Gv20416800.29"/>
    <property type="gene ID" value="AET3Gv20416800"/>
</dbReference>